<protein>
    <recommendedName>
        <fullName evidence="5">Secreted protein</fullName>
    </recommendedName>
</protein>
<dbReference type="AlphaFoldDB" id="A0A3P7NKD2"/>
<name>A0A3P7NKD2_CYLGO</name>
<sequence length="98" mass="10448">MITYIPVFIFASVVSFLLVVPCGSSQAVQFDSVEVVEDEIRPEQLPGIYGILRRDKGKVGSSIEAKSTSGATPEKTTDKISAPSTSNAEGDLNVQPTM</sequence>
<organism evidence="3 4">
    <name type="scientific">Cylicostephanus goldi</name>
    <name type="common">Nematode worm</name>
    <dbReference type="NCBI Taxonomy" id="71465"/>
    <lineage>
        <taxon>Eukaryota</taxon>
        <taxon>Metazoa</taxon>
        <taxon>Ecdysozoa</taxon>
        <taxon>Nematoda</taxon>
        <taxon>Chromadorea</taxon>
        <taxon>Rhabditida</taxon>
        <taxon>Rhabditina</taxon>
        <taxon>Rhabditomorpha</taxon>
        <taxon>Strongyloidea</taxon>
        <taxon>Strongylidae</taxon>
        <taxon>Cylicostephanus</taxon>
    </lineage>
</organism>
<dbReference type="Proteomes" id="UP000271889">
    <property type="component" value="Unassembled WGS sequence"/>
</dbReference>
<keyword evidence="2" id="KW-0732">Signal</keyword>
<reference evidence="3 4" key="1">
    <citation type="submission" date="2018-11" db="EMBL/GenBank/DDBJ databases">
        <authorList>
            <consortium name="Pathogen Informatics"/>
        </authorList>
    </citation>
    <scope>NUCLEOTIDE SEQUENCE [LARGE SCALE GENOMIC DNA]</scope>
</reference>
<keyword evidence="4" id="KW-1185">Reference proteome</keyword>
<evidence type="ECO:0000256" key="1">
    <source>
        <dbReference type="SAM" id="MobiDB-lite"/>
    </source>
</evidence>
<evidence type="ECO:0000256" key="2">
    <source>
        <dbReference type="SAM" id="SignalP"/>
    </source>
</evidence>
<gene>
    <name evidence="3" type="ORF">CGOC_LOCUS13104</name>
</gene>
<accession>A0A3P7NKD2</accession>
<dbReference type="OrthoDB" id="10497472at2759"/>
<evidence type="ECO:0008006" key="5">
    <source>
        <dbReference type="Google" id="ProtNLM"/>
    </source>
</evidence>
<evidence type="ECO:0000313" key="4">
    <source>
        <dbReference type="Proteomes" id="UP000271889"/>
    </source>
</evidence>
<feature type="region of interest" description="Disordered" evidence="1">
    <location>
        <begin position="59"/>
        <end position="98"/>
    </location>
</feature>
<proteinExistence type="predicted"/>
<dbReference type="EMBL" id="UYRV01128330">
    <property type="protein sequence ID" value="VDN36048.1"/>
    <property type="molecule type" value="Genomic_DNA"/>
</dbReference>
<feature type="signal peptide" evidence="2">
    <location>
        <begin position="1"/>
        <end position="27"/>
    </location>
</feature>
<feature type="chain" id="PRO_5018268223" description="Secreted protein" evidence="2">
    <location>
        <begin position="28"/>
        <end position="98"/>
    </location>
</feature>
<evidence type="ECO:0000313" key="3">
    <source>
        <dbReference type="EMBL" id="VDN36048.1"/>
    </source>
</evidence>
<feature type="compositionally biased region" description="Polar residues" evidence="1">
    <location>
        <begin position="82"/>
        <end position="98"/>
    </location>
</feature>